<reference evidence="1 2" key="1">
    <citation type="submission" date="2016-05" db="EMBL/GenBank/DDBJ databases">
        <title>Comparative analysis of secretome profiles of manganese(II)-oxidizing ascomycete fungi.</title>
        <authorList>
            <consortium name="DOE Joint Genome Institute"/>
            <person name="Zeiner C.A."/>
            <person name="Purvine S.O."/>
            <person name="Zink E.M."/>
            <person name="Wu S."/>
            <person name="Pasa-Tolic L."/>
            <person name="Chaput D.L."/>
            <person name="Haridas S."/>
            <person name="Grigoriev I.V."/>
            <person name="Santelli C.M."/>
            <person name="Hansel C.M."/>
        </authorList>
    </citation>
    <scope>NUCLEOTIDE SEQUENCE [LARGE SCALE GENOMIC DNA]</scope>
    <source>
        <strain evidence="1 2">SRC1lrK2f</strain>
    </source>
</reference>
<proteinExistence type="predicted"/>
<dbReference type="GeneID" id="29118688"/>
<dbReference type="EMBL" id="KV441475">
    <property type="protein sequence ID" value="OAG21866.1"/>
    <property type="molecule type" value="Genomic_DNA"/>
</dbReference>
<protein>
    <submittedName>
        <fullName evidence="1">Uncharacterized protein</fullName>
    </submittedName>
</protein>
<dbReference type="AlphaFoldDB" id="A0A177DQT2"/>
<evidence type="ECO:0000313" key="2">
    <source>
        <dbReference type="Proteomes" id="UP000077248"/>
    </source>
</evidence>
<sequence>MSSPLARSLHELSVGYDTFQHATVIHNSVCDAHLHLLPTSSLGVCQVPEHPRVRCDSYVYHAIQPLWCVRPESFTFQQEGAWWMPIERRLASFSMQTLTSHSRHRASRKRQTIFVMIIKRMTLVTRSSGATLAETCWCPCTTSKKQTNNPTQPCSNCTMRTDSVSRFGVANDCESLDGPQKPTTNDRGGACSGRLCQHVRSNDCSIIQ</sequence>
<dbReference type="RefSeq" id="XP_018387287.1">
    <property type="nucleotide sequence ID" value="XM_018533094.1"/>
</dbReference>
<dbReference type="VEuPathDB" id="FungiDB:CC77DRAFT_752342"/>
<gene>
    <name evidence="1" type="ORF">CC77DRAFT_752342</name>
</gene>
<evidence type="ECO:0000313" key="1">
    <source>
        <dbReference type="EMBL" id="OAG21866.1"/>
    </source>
</evidence>
<dbReference type="KEGG" id="aalt:CC77DRAFT_752342"/>
<name>A0A177DQT2_ALTAL</name>
<keyword evidence="2" id="KW-1185">Reference proteome</keyword>
<organism evidence="1 2">
    <name type="scientific">Alternaria alternata</name>
    <name type="common">Alternaria rot fungus</name>
    <name type="synonym">Torula alternata</name>
    <dbReference type="NCBI Taxonomy" id="5599"/>
    <lineage>
        <taxon>Eukaryota</taxon>
        <taxon>Fungi</taxon>
        <taxon>Dikarya</taxon>
        <taxon>Ascomycota</taxon>
        <taxon>Pezizomycotina</taxon>
        <taxon>Dothideomycetes</taxon>
        <taxon>Pleosporomycetidae</taxon>
        <taxon>Pleosporales</taxon>
        <taxon>Pleosporineae</taxon>
        <taxon>Pleosporaceae</taxon>
        <taxon>Alternaria</taxon>
        <taxon>Alternaria sect. Alternaria</taxon>
        <taxon>Alternaria alternata complex</taxon>
    </lineage>
</organism>
<accession>A0A177DQT2</accession>
<dbReference type="Proteomes" id="UP000077248">
    <property type="component" value="Unassembled WGS sequence"/>
</dbReference>